<accession>A0AAD5X179</accession>
<dbReference type="GO" id="GO:0006886">
    <property type="term" value="P:intracellular protein transport"/>
    <property type="evidence" value="ECO:0007669"/>
    <property type="project" value="TreeGrafter"/>
</dbReference>
<dbReference type="EMBL" id="JADGJD010000597">
    <property type="protein sequence ID" value="KAJ3049770.1"/>
    <property type="molecule type" value="Genomic_DNA"/>
</dbReference>
<dbReference type="CDD" id="cd16118">
    <property type="entry name" value="UBX2_UBXN9"/>
    <property type="match status" value="1"/>
</dbReference>
<feature type="compositionally biased region" description="Polar residues" evidence="1">
    <location>
        <begin position="266"/>
        <end position="294"/>
    </location>
</feature>
<feature type="compositionally biased region" description="Low complexity" evidence="1">
    <location>
        <begin position="571"/>
        <end position="582"/>
    </location>
</feature>
<dbReference type="GO" id="GO:0012506">
    <property type="term" value="C:vesicle membrane"/>
    <property type="evidence" value="ECO:0007669"/>
    <property type="project" value="TreeGrafter"/>
</dbReference>
<feature type="region of interest" description="Disordered" evidence="1">
    <location>
        <begin position="207"/>
        <end position="294"/>
    </location>
</feature>
<evidence type="ECO:0000259" key="2">
    <source>
        <dbReference type="PROSITE" id="PS50033"/>
    </source>
</evidence>
<dbReference type="PANTHER" id="PTHR46467">
    <property type="entry name" value="TETHER CONTAINING UBX DOMAIN FOR GLUT4"/>
    <property type="match status" value="1"/>
</dbReference>
<dbReference type="PANTHER" id="PTHR46467:SF1">
    <property type="entry name" value="TETHER CONTAINING UBX DOMAIN FOR GLUT4"/>
    <property type="match status" value="1"/>
</dbReference>
<dbReference type="Proteomes" id="UP001212841">
    <property type="component" value="Unassembled WGS sequence"/>
</dbReference>
<protein>
    <submittedName>
        <fullName evidence="3">Tether containing UBX domain for GLUT4</fullName>
    </submittedName>
</protein>
<keyword evidence="4" id="KW-1185">Reference proteome</keyword>
<name>A0AAD5X179_9FUNG</name>
<dbReference type="AlphaFoldDB" id="A0AAD5X179"/>
<feature type="region of interest" description="Disordered" evidence="1">
    <location>
        <begin position="522"/>
        <end position="623"/>
    </location>
</feature>
<dbReference type="Gene3D" id="3.10.20.90">
    <property type="entry name" value="Phosphatidylinositol 3-kinase Catalytic Subunit, Chain A, domain 1"/>
    <property type="match status" value="2"/>
</dbReference>
<feature type="compositionally biased region" description="Basic and acidic residues" evidence="1">
    <location>
        <begin position="541"/>
        <end position="555"/>
    </location>
</feature>
<dbReference type="InterPro" id="IPR029071">
    <property type="entry name" value="Ubiquitin-like_domsf"/>
</dbReference>
<sequence>MASSVNVELDGEPFRKTLVKTTPAMSLRSVVDTACEKLKVGSSEGWGLKHGRNNLDLSLSIRFANLAAGAKLTLVRTRGASAGGGLVSIALQTDDGTRLMDKFPTTTTLWGILQHFEKKSNGSLNLTTRSGVPPPTEKQKFLKAFLKPNEEVYMMPVCIFMNQEYGSIEVLVTTTLQKAGLTSGNAVIRLLFRFSELSLDTARKEVGQWSTPAPTEQQGAGSSKLAPARIPTVPTNAPAPVAAPQTNTTLPNKHLPESIPTPPSSAPGQSQPIPHTTSNVEPALTNGSTISKPAEVVQTSPDIDMAQHQREESSQPSISPARSVTPMEIDQPAALQAAENRKAPGPAAPTLEPQQFDRDLKVFKPPKDDSGPSKIELPDDFFELTTAELKMLVAGSTARRAAIEGAPLMTKAMREREDELRRAKYPKTLIRVRFPNRITLQVTYWSGENVSTLYDVVRESLITPERPFTLYVTPPFRTLDPAQTFWKSGLAPATLVYFKWSDGDASNTASYLSNERMAALEDFPVPNTTPTPNLLGTPPADADKPADQEKKKPAWLEKLAPGNNGKKDTWGSGQRLGGSSSQDDVSGRGLFGDERDGPSGGSAGGSADDRGSKKPKWFKLGEQ</sequence>
<dbReference type="PROSITE" id="PS50033">
    <property type="entry name" value="UBX"/>
    <property type="match status" value="1"/>
</dbReference>
<dbReference type="InterPro" id="IPR059238">
    <property type="entry name" value="UBX1_UBXN9"/>
</dbReference>
<feature type="compositionally biased region" description="Low complexity" evidence="1">
    <location>
        <begin position="231"/>
        <end position="249"/>
    </location>
</feature>
<feature type="domain" description="UBX" evidence="2">
    <location>
        <begin position="423"/>
        <end position="498"/>
    </location>
</feature>
<dbReference type="CDD" id="cd17075">
    <property type="entry name" value="UBX1_UBXN9"/>
    <property type="match status" value="1"/>
</dbReference>
<dbReference type="SUPFAM" id="SSF54236">
    <property type="entry name" value="Ubiquitin-like"/>
    <property type="match status" value="2"/>
</dbReference>
<reference evidence="3" key="1">
    <citation type="submission" date="2020-05" db="EMBL/GenBank/DDBJ databases">
        <title>Phylogenomic resolution of chytrid fungi.</title>
        <authorList>
            <person name="Stajich J.E."/>
            <person name="Amses K."/>
            <person name="Simmons R."/>
            <person name="Seto K."/>
            <person name="Myers J."/>
            <person name="Bonds A."/>
            <person name="Quandt C.A."/>
            <person name="Barry K."/>
            <person name="Liu P."/>
            <person name="Grigoriev I."/>
            <person name="Longcore J.E."/>
            <person name="James T.Y."/>
        </authorList>
    </citation>
    <scope>NUCLEOTIDE SEQUENCE</scope>
    <source>
        <strain evidence="3">JEL0318</strain>
    </source>
</reference>
<feature type="region of interest" description="Disordered" evidence="1">
    <location>
        <begin position="337"/>
        <end position="358"/>
    </location>
</feature>
<dbReference type="GO" id="GO:0005737">
    <property type="term" value="C:cytoplasm"/>
    <property type="evidence" value="ECO:0007669"/>
    <property type="project" value="TreeGrafter"/>
</dbReference>
<comment type="caution">
    <text evidence="3">The sequence shown here is derived from an EMBL/GenBank/DDBJ whole genome shotgun (WGS) entry which is preliminary data.</text>
</comment>
<feature type="compositionally biased region" description="Polar residues" evidence="1">
    <location>
        <begin position="208"/>
        <end position="221"/>
    </location>
</feature>
<dbReference type="Pfam" id="PF00789">
    <property type="entry name" value="UBX"/>
    <property type="match status" value="1"/>
</dbReference>
<dbReference type="Pfam" id="PF11470">
    <property type="entry name" value="TUG-UBL1"/>
    <property type="match status" value="1"/>
</dbReference>
<evidence type="ECO:0000313" key="3">
    <source>
        <dbReference type="EMBL" id="KAJ3049770.1"/>
    </source>
</evidence>
<evidence type="ECO:0000313" key="4">
    <source>
        <dbReference type="Proteomes" id="UP001212841"/>
    </source>
</evidence>
<dbReference type="SMART" id="SM00166">
    <property type="entry name" value="UBX"/>
    <property type="match status" value="1"/>
</dbReference>
<dbReference type="CDD" id="cd16105">
    <property type="entry name" value="Ubl_ASPSCR1_like"/>
    <property type="match status" value="1"/>
</dbReference>
<dbReference type="GO" id="GO:0005634">
    <property type="term" value="C:nucleus"/>
    <property type="evidence" value="ECO:0007669"/>
    <property type="project" value="TreeGrafter"/>
</dbReference>
<organism evidence="3 4">
    <name type="scientific">Rhizophlyctis rosea</name>
    <dbReference type="NCBI Taxonomy" id="64517"/>
    <lineage>
        <taxon>Eukaryota</taxon>
        <taxon>Fungi</taxon>
        <taxon>Fungi incertae sedis</taxon>
        <taxon>Chytridiomycota</taxon>
        <taxon>Chytridiomycota incertae sedis</taxon>
        <taxon>Chytridiomycetes</taxon>
        <taxon>Rhizophlyctidales</taxon>
        <taxon>Rhizophlyctidaceae</taxon>
        <taxon>Rhizophlyctis</taxon>
    </lineage>
</organism>
<feature type="compositionally biased region" description="Low complexity" evidence="1">
    <location>
        <begin position="524"/>
        <end position="539"/>
    </location>
</feature>
<gene>
    <name evidence="3" type="primary">ASPSCR1</name>
    <name evidence="3" type="ORF">HK097_009229</name>
</gene>
<proteinExistence type="predicted"/>
<dbReference type="InterPro" id="IPR001012">
    <property type="entry name" value="UBX_dom"/>
</dbReference>
<evidence type="ECO:0000256" key="1">
    <source>
        <dbReference type="SAM" id="MobiDB-lite"/>
    </source>
</evidence>
<dbReference type="InterPro" id="IPR021569">
    <property type="entry name" value="TUG-UBL1"/>
</dbReference>